<dbReference type="InParanoid" id="A7RR98"/>
<evidence type="ECO:0000256" key="3">
    <source>
        <dbReference type="ARBA" id="ARBA00023134"/>
    </source>
</evidence>
<dbReference type="CDD" id="cd00154">
    <property type="entry name" value="Rab"/>
    <property type="match status" value="1"/>
</dbReference>
<keyword evidence="4" id="KW-0449">Lipoprotein</keyword>
<dbReference type="PROSITE" id="PS51420">
    <property type="entry name" value="RHO"/>
    <property type="match status" value="1"/>
</dbReference>
<proteinExistence type="inferred from homology"/>
<dbReference type="OMA" id="FASIPQW"/>
<name>A7RR98_NEMVE</name>
<evidence type="ECO:0000313" key="6">
    <source>
        <dbReference type="Proteomes" id="UP000001593"/>
    </source>
</evidence>
<evidence type="ECO:0000256" key="4">
    <source>
        <dbReference type="ARBA" id="ARBA00023288"/>
    </source>
</evidence>
<dbReference type="GO" id="GO:0016192">
    <property type="term" value="P:vesicle-mediated transport"/>
    <property type="evidence" value="ECO:0000318"/>
    <property type="project" value="GO_Central"/>
</dbReference>
<dbReference type="GO" id="GO:0005802">
    <property type="term" value="C:trans-Golgi network"/>
    <property type="evidence" value="ECO:0000318"/>
    <property type="project" value="GO_Central"/>
</dbReference>
<dbReference type="PRINTS" id="PR00449">
    <property type="entry name" value="RASTRNSFRMNG"/>
</dbReference>
<keyword evidence="2" id="KW-0547">Nucleotide-binding</keyword>
<evidence type="ECO:0000313" key="5">
    <source>
        <dbReference type="EMBL" id="EDO45912.1"/>
    </source>
</evidence>
<accession>A7RR98</accession>
<dbReference type="STRING" id="45351.A7RR98"/>
<keyword evidence="6" id="KW-1185">Reference proteome</keyword>
<dbReference type="PANTHER" id="PTHR47979">
    <property type="entry name" value="DRAB11-RELATED"/>
    <property type="match status" value="1"/>
</dbReference>
<reference evidence="5 6" key="1">
    <citation type="journal article" date="2007" name="Science">
        <title>Sea anemone genome reveals ancestral eumetazoan gene repertoire and genomic organization.</title>
        <authorList>
            <person name="Putnam N.H."/>
            <person name="Srivastava M."/>
            <person name="Hellsten U."/>
            <person name="Dirks B."/>
            <person name="Chapman J."/>
            <person name="Salamov A."/>
            <person name="Terry A."/>
            <person name="Shapiro H."/>
            <person name="Lindquist E."/>
            <person name="Kapitonov V.V."/>
            <person name="Jurka J."/>
            <person name="Genikhovich G."/>
            <person name="Grigoriev I.V."/>
            <person name="Lucas S.M."/>
            <person name="Steele R.E."/>
            <person name="Finnerty J.R."/>
            <person name="Technau U."/>
            <person name="Martindale M.Q."/>
            <person name="Rokhsar D.S."/>
        </authorList>
    </citation>
    <scope>NUCLEOTIDE SEQUENCE [LARGE SCALE GENOMIC DNA]</scope>
    <source>
        <strain evidence="6">CH2 X CH6</strain>
    </source>
</reference>
<dbReference type="eggNOG" id="KOG0095">
    <property type="taxonomic scope" value="Eukaryota"/>
</dbReference>
<keyword evidence="3" id="KW-0342">GTP-binding</keyword>
<dbReference type="InterPro" id="IPR005225">
    <property type="entry name" value="Small_GTP-bd"/>
</dbReference>
<organism evidence="5 6">
    <name type="scientific">Nematostella vectensis</name>
    <name type="common">Starlet sea anemone</name>
    <dbReference type="NCBI Taxonomy" id="45351"/>
    <lineage>
        <taxon>Eukaryota</taxon>
        <taxon>Metazoa</taxon>
        <taxon>Cnidaria</taxon>
        <taxon>Anthozoa</taxon>
        <taxon>Hexacorallia</taxon>
        <taxon>Actiniaria</taxon>
        <taxon>Edwardsiidae</taxon>
        <taxon>Nematostella</taxon>
    </lineage>
</organism>
<protein>
    <submittedName>
        <fullName evidence="5">Uncharacterized protein</fullName>
    </submittedName>
</protein>
<dbReference type="EMBL" id="DS469531">
    <property type="protein sequence ID" value="EDO45912.1"/>
    <property type="molecule type" value="Genomic_DNA"/>
</dbReference>
<dbReference type="FunFam" id="3.40.50.300:FF:001129">
    <property type="entry name" value="ras-related protein Rab-44 isoform X2"/>
    <property type="match status" value="1"/>
</dbReference>
<dbReference type="SMART" id="SM00175">
    <property type="entry name" value="RAB"/>
    <property type="match status" value="1"/>
</dbReference>
<dbReference type="Gene3D" id="3.40.50.300">
    <property type="entry name" value="P-loop containing nucleotide triphosphate hydrolases"/>
    <property type="match status" value="1"/>
</dbReference>
<dbReference type="Pfam" id="PF00071">
    <property type="entry name" value="Ras"/>
    <property type="match status" value="1"/>
</dbReference>
<dbReference type="PROSITE" id="PS51419">
    <property type="entry name" value="RAB"/>
    <property type="match status" value="1"/>
</dbReference>
<sequence>MKENDDNCKYSFKVLVVGDPGVGKTSLIRRFTKGYFCDNSSSTVGVDVGTRVLDIHGDRVKLQCWDTAGQEKFRGITQSYYRNADAVILVFDITNRGTFASIPQWLMNVQKYTNKNILKVLVGNKTDLKGASRKVNTRSAANLAEFEELLYLETSAKWDDNVEVLIAELAEQLRENAKNRSAKSDNKRQVE</sequence>
<evidence type="ECO:0000256" key="1">
    <source>
        <dbReference type="ARBA" id="ARBA00006270"/>
    </source>
</evidence>
<dbReference type="InterPro" id="IPR001806">
    <property type="entry name" value="Small_GTPase"/>
</dbReference>
<dbReference type="GO" id="GO:0005525">
    <property type="term" value="F:GTP binding"/>
    <property type="evidence" value="ECO:0000318"/>
    <property type="project" value="GO_Central"/>
</dbReference>
<dbReference type="InterPro" id="IPR027417">
    <property type="entry name" value="P-loop_NTPase"/>
</dbReference>
<dbReference type="NCBIfam" id="TIGR00231">
    <property type="entry name" value="small_GTP"/>
    <property type="match status" value="1"/>
</dbReference>
<dbReference type="GO" id="GO:0031985">
    <property type="term" value="C:Golgi cisterna"/>
    <property type="evidence" value="ECO:0000318"/>
    <property type="project" value="GO_Central"/>
</dbReference>
<evidence type="ECO:0000256" key="2">
    <source>
        <dbReference type="ARBA" id="ARBA00022741"/>
    </source>
</evidence>
<gene>
    <name evidence="5" type="ORF">NEMVEDRAFT_v1g234362</name>
</gene>
<dbReference type="GO" id="GO:0003924">
    <property type="term" value="F:GTPase activity"/>
    <property type="evidence" value="ECO:0000318"/>
    <property type="project" value="GO_Central"/>
</dbReference>
<dbReference type="InterPro" id="IPR050209">
    <property type="entry name" value="Rab_GTPases_membrane_traffic"/>
</dbReference>
<dbReference type="AlphaFoldDB" id="A7RR98"/>
<dbReference type="PhylomeDB" id="A7RR98"/>
<dbReference type="SMART" id="SM00176">
    <property type="entry name" value="RAN"/>
    <property type="match status" value="1"/>
</dbReference>
<dbReference type="Proteomes" id="UP000001593">
    <property type="component" value="Unassembled WGS sequence"/>
</dbReference>
<dbReference type="SUPFAM" id="SSF52540">
    <property type="entry name" value="P-loop containing nucleoside triphosphate hydrolases"/>
    <property type="match status" value="1"/>
</dbReference>
<dbReference type="PROSITE" id="PS51421">
    <property type="entry name" value="RAS"/>
    <property type="match status" value="1"/>
</dbReference>
<dbReference type="HOGENOM" id="CLU_041217_10_1_1"/>
<dbReference type="SMART" id="SM00174">
    <property type="entry name" value="RHO"/>
    <property type="match status" value="1"/>
</dbReference>
<dbReference type="SMART" id="SM00173">
    <property type="entry name" value="RAS"/>
    <property type="match status" value="1"/>
</dbReference>
<comment type="similarity">
    <text evidence="1">Belongs to the small GTPase superfamily. Rab family.</text>
</comment>